<dbReference type="RefSeq" id="WP_368652333.1">
    <property type="nucleotide sequence ID" value="NZ_CP162599.1"/>
</dbReference>
<feature type="domain" description="Prepilin peptidase A24 N-terminal" evidence="9">
    <location>
        <begin position="11"/>
        <end position="92"/>
    </location>
</feature>
<dbReference type="Pfam" id="PF01478">
    <property type="entry name" value="Peptidase_A24"/>
    <property type="match status" value="1"/>
</dbReference>
<comment type="subcellular location">
    <subcellularLocation>
        <location evidence="1">Cell membrane</location>
        <topology evidence="1">Multi-pass membrane protein</topology>
    </subcellularLocation>
</comment>
<comment type="similarity">
    <text evidence="2">Belongs to the peptidase A24 family.</text>
</comment>
<keyword evidence="10" id="KW-0378">Hydrolase</keyword>
<dbReference type="Pfam" id="PF06750">
    <property type="entry name" value="A24_N_bact"/>
    <property type="match status" value="1"/>
</dbReference>
<feature type="domain" description="Prepilin type IV endopeptidase peptidase" evidence="8">
    <location>
        <begin position="105"/>
        <end position="207"/>
    </location>
</feature>
<keyword evidence="3" id="KW-1003">Cell membrane</keyword>
<evidence type="ECO:0000313" key="10">
    <source>
        <dbReference type="EMBL" id="XDK31607.1"/>
    </source>
</evidence>
<dbReference type="InterPro" id="IPR000045">
    <property type="entry name" value="Prepilin_IV_endopep_pep"/>
</dbReference>
<feature type="transmembrane region" description="Helical" evidence="7">
    <location>
        <begin position="220"/>
        <end position="237"/>
    </location>
</feature>
<evidence type="ECO:0000256" key="4">
    <source>
        <dbReference type="ARBA" id="ARBA00022692"/>
    </source>
</evidence>
<feature type="transmembrane region" description="Helical" evidence="7">
    <location>
        <begin position="191"/>
        <end position="213"/>
    </location>
</feature>
<feature type="transmembrane region" description="Helical" evidence="7">
    <location>
        <begin position="97"/>
        <end position="114"/>
    </location>
</feature>
<feature type="transmembrane region" description="Helical" evidence="7">
    <location>
        <begin position="6"/>
        <end position="25"/>
    </location>
</feature>
<evidence type="ECO:0000256" key="6">
    <source>
        <dbReference type="ARBA" id="ARBA00023136"/>
    </source>
</evidence>
<proteinExistence type="inferred from homology"/>
<dbReference type="InterPro" id="IPR050882">
    <property type="entry name" value="Prepilin_peptidase/N-MTase"/>
</dbReference>
<feature type="transmembrane region" description="Helical" evidence="7">
    <location>
        <begin position="120"/>
        <end position="137"/>
    </location>
</feature>
<evidence type="ECO:0000256" key="1">
    <source>
        <dbReference type="ARBA" id="ARBA00004651"/>
    </source>
</evidence>
<feature type="transmembrane region" description="Helical" evidence="7">
    <location>
        <begin position="74"/>
        <end position="90"/>
    </location>
</feature>
<keyword evidence="5 7" id="KW-1133">Transmembrane helix</keyword>
<evidence type="ECO:0000259" key="8">
    <source>
        <dbReference type="Pfam" id="PF01478"/>
    </source>
</evidence>
<evidence type="ECO:0000259" key="9">
    <source>
        <dbReference type="Pfam" id="PF06750"/>
    </source>
</evidence>
<evidence type="ECO:0000256" key="2">
    <source>
        <dbReference type="ARBA" id="ARBA00005801"/>
    </source>
</evidence>
<sequence>MEIFFIVLSFILGCVFGSFFNVVGLRIPKEQSILTPSCCPKCQHQLKSYELIPILSFLFQFGKCRSCKTNISPLYPLIEFTTGLLFLFLYLKTGLQFELIITVTFACLLIIILVTDLSYMIIPNNILLFFLPLFLFLRMMLPIEPWYDIFLGSLVGFLMLAFLILLSKGAIGGGDMKLFAVLGILLGTKKIILTFILASLFGALIGILLIALNRLKRKEAIPFAPFIGLGAIISYFYEQELVAFYLTMMF</sequence>
<dbReference type="EMBL" id="CP162599">
    <property type="protein sequence ID" value="XDK31607.1"/>
    <property type="molecule type" value="Genomic_DNA"/>
</dbReference>
<feature type="transmembrane region" description="Helical" evidence="7">
    <location>
        <begin position="149"/>
        <end position="171"/>
    </location>
</feature>
<accession>A0AB39HI94</accession>
<evidence type="ECO:0000256" key="5">
    <source>
        <dbReference type="ARBA" id="ARBA00022989"/>
    </source>
</evidence>
<dbReference type="GO" id="GO:0006465">
    <property type="term" value="P:signal peptide processing"/>
    <property type="evidence" value="ECO:0007669"/>
    <property type="project" value="TreeGrafter"/>
</dbReference>
<dbReference type="PANTHER" id="PTHR30487:SF0">
    <property type="entry name" value="PREPILIN LEADER PEPTIDASE_N-METHYLTRANSFERASE-RELATED"/>
    <property type="match status" value="1"/>
</dbReference>
<protein>
    <submittedName>
        <fullName evidence="10">A24 family peptidase</fullName>
        <ecNumber evidence="10">3.4.23.-</ecNumber>
    </submittedName>
</protein>
<organism evidence="10">
    <name type="scientific">Ornithinibacillus sp. 4-3</name>
    <dbReference type="NCBI Taxonomy" id="3231488"/>
    <lineage>
        <taxon>Bacteria</taxon>
        <taxon>Bacillati</taxon>
        <taxon>Bacillota</taxon>
        <taxon>Bacilli</taxon>
        <taxon>Bacillales</taxon>
        <taxon>Bacillaceae</taxon>
        <taxon>Ornithinibacillus</taxon>
    </lineage>
</organism>
<dbReference type="GO" id="GO:0004190">
    <property type="term" value="F:aspartic-type endopeptidase activity"/>
    <property type="evidence" value="ECO:0007669"/>
    <property type="project" value="InterPro"/>
</dbReference>
<dbReference type="GO" id="GO:0005886">
    <property type="term" value="C:plasma membrane"/>
    <property type="evidence" value="ECO:0007669"/>
    <property type="project" value="UniProtKB-SubCell"/>
</dbReference>
<reference evidence="10" key="1">
    <citation type="submission" date="2024-07" db="EMBL/GenBank/DDBJ databases">
        <title>Halotolerant mesophilic bacterium Ornithinibacillus sp. 4-3, sp. nov., isolated from soil.</title>
        <authorList>
            <person name="Sidarenka A.V."/>
            <person name="Guliayeva D.E."/>
            <person name="Leanovich S.I."/>
            <person name="Hileuskaya K.S."/>
            <person name="Akhremchuk A.E."/>
            <person name="Sikolenko M.A."/>
            <person name="Valentovich L.N."/>
        </authorList>
    </citation>
    <scope>NUCLEOTIDE SEQUENCE</scope>
    <source>
        <strain evidence="10">4-3</strain>
    </source>
</reference>
<dbReference type="Gene3D" id="1.20.120.1220">
    <property type="match status" value="1"/>
</dbReference>
<evidence type="ECO:0000256" key="7">
    <source>
        <dbReference type="SAM" id="Phobius"/>
    </source>
</evidence>
<dbReference type="EC" id="3.4.23.-" evidence="10"/>
<dbReference type="InterPro" id="IPR010627">
    <property type="entry name" value="Prepilin_pept_A24_N"/>
</dbReference>
<dbReference type="AlphaFoldDB" id="A0AB39HI94"/>
<keyword evidence="6 7" id="KW-0472">Membrane</keyword>
<evidence type="ECO:0000256" key="3">
    <source>
        <dbReference type="ARBA" id="ARBA00022475"/>
    </source>
</evidence>
<name>A0AB39HI94_9BACI</name>
<keyword evidence="4 7" id="KW-0812">Transmembrane</keyword>
<gene>
    <name evidence="10" type="ORF">AB4Y30_11280</name>
</gene>
<dbReference type="PANTHER" id="PTHR30487">
    <property type="entry name" value="TYPE 4 PREPILIN-LIKE PROTEINS LEADER PEPTIDE-PROCESSING ENZYME"/>
    <property type="match status" value="1"/>
</dbReference>